<gene>
    <name evidence="3" type="ORF">BO72DRAFT_476905</name>
</gene>
<keyword evidence="4" id="KW-1185">Reference proteome</keyword>
<dbReference type="GeneID" id="63864739"/>
<dbReference type="PANTHER" id="PTHR21456">
    <property type="entry name" value="FAMILY WITH SEQUENCE SIMILARITY 102"/>
    <property type="match status" value="1"/>
</dbReference>
<sequence length="1120" mass="127063">MQAFVPKNRRPKFELVLRVIDLNNVPLVNGTAFVKWRLPSGCAPEHHGHTDKAVIIDHRASWNYEKVLQVRLTIDRNQTLHECELYFEVIQEFASGGNNNEKSLLGKIRLNLSEYVDKSDDDEGIVRRYLMQDSKVNSTLKVGIALRQVEGDRNFVTPPLKSAMVFGGIAGVVSTEQGEHDDLGRLPSINSQSREVTDMQDMYRRTLAASWISRADDLPADKLIEELFAGSISWAENQHSPFANSTDHHADRLSPYSRTGIRQASTENRLSPSSFEKRPRSSSSNHFRNEPKVSEMSSSADHTRKDGSIEQQLHDNPRGRSWKSRNADHELSEFDVREDLRSWEIASKETENTLPLRRRNVIARFKSDKYTDDPGDSVGGFFSLDDLEAEESRRRHGRIKRMRRVLSEKEQVRRQKSKSHTIPISVRSLGDPAQVVVIQDRKRRRRSQIIAEKDSSEESKGEHFMLKELEKDAAFADEDLYIAHIDELGSPYQPYDKLTRADWNDLRYNLRSSFKISQLSDYIQQRIDKEGQDTLQGDSEGKHWLPGVMNLMELVPKRASIRTGALQGLKGKDAFAEKILRDCWHLSIAGEVGQLDIPMPDTAFHTLLNAENFSFEELAVLHDVKIDVSQVLQIMRVTGRQEACESIRDIVRDATMRIKEEGLTLPVSENDITANARVKSPDFLSWLNKTYGVTFDGKTSETPRRMFYLAENKQQADDAHRTLHLAWHSTNNHPTPFSTYMPATEMASINKIDPELNTPWFDRRHSWFRWAVTHETGEVLTPGSLLERRKFFNKHQFRLSNVLLKLLRNPNFNKTIGIENPTDTCESVTAAVGKCLFLRKPTFEETSVSAPQLGRLSLPRTFATDIPRAAPFLNNLVPQRSDEQQVHRIRLVPSAFHAQVFPQLEVEVTVNTSKSPFYTGPEFALQSAKVVLAESKLDFLLPENGLDLRFSRRLTHELPTGSAIDPSLGALEESLGKVFRQSLESSGSEVPLPSFTQITLPRKLLGQTPATEGETLTADYIFLPVNDARGTRVHRYNYGGQQLNYSYYESGPFLPHRVTELFLRKDIGNPDSALSNAVPGATDPVVEDGFHEFYKSACNLAFDVDMARQTEAASEGPEVF</sequence>
<feature type="region of interest" description="Disordered" evidence="1">
    <location>
        <begin position="243"/>
        <end position="326"/>
    </location>
</feature>
<evidence type="ECO:0000313" key="4">
    <source>
        <dbReference type="Proteomes" id="UP000249789"/>
    </source>
</evidence>
<organism evidence="3 4">
    <name type="scientific">Aspergillus fijiensis CBS 313.89</name>
    <dbReference type="NCBI Taxonomy" id="1448319"/>
    <lineage>
        <taxon>Eukaryota</taxon>
        <taxon>Fungi</taxon>
        <taxon>Dikarya</taxon>
        <taxon>Ascomycota</taxon>
        <taxon>Pezizomycotina</taxon>
        <taxon>Eurotiomycetes</taxon>
        <taxon>Eurotiomycetidae</taxon>
        <taxon>Eurotiales</taxon>
        <taxon>Aspergillaceae</taxon>
        <taxon>Aspergillus</taxon>
    </lineage>
</organism>
<dbReference type="EMBL" id="KZ824638">
    <property type="protein sequence ID" value="RAK78320.1"/>
    <property type="molecule type" value="Genomic_DNA"/>
</dbReference>
<dbReference type="PANTHER" id="PTHR21456:SF1">
    <property type="entry name" value="C2 NT-TYPE DOMAIN-CONTAINING PROTEIN"/>
    <property type="match status" value="1"/>
</dbReference>
<dbReference type="InterPro" id="IPR048400">
    <property type="entry name" value="SLS1_N"/>
</dbReference>
<dbReference type="AlphaFoldDB" id="A0A8G1RRU2"/>
<dbReference type="Pfam" id="PF20776">
    <property type="entry name" value="SLS1_N"/>
    <property type="match status" value="1"/>
</dbReference>
<feature type="domain" description="C2 NT-type" evidence="2">
    <location>
        <begin position="3"/>
        <end position="148"/>
    </location>
</feature>
<feature type="compositionally biased region" description="Polar residues" evidence="1">
    <location>
        <begin position="256"/>
        <end position="270"/>
    </location>
</feature>
<proteinExistence type="predicted"/>
<accession>A0A8G1RRU2</accession>
<dbReference type="InterPro" id="IPR048401">
    <property type="entry name" value="SLS1_C"/>
</dbReference>
<dbReference type="Pfam" id="PF10358">
    <property type="entry name" value="NT-C2"/>
    <property type="match status" value="1"/>
</dbReference>
<name>A0A8G1RRU2_9EURO</name>
<dbReference type="Pfam" id="PF20778">
    <property type="entry name" value="SLS1_C"/>
    <property type="match status" value="1"/>
</dbReference>
<dbReference type="InterPro" id="IPR039931">
    <property type="entry name" value="EEIG1/2-like"/>
</dbReference>
<evidence type="ECO:0000259" key="2">
    <source>
        <dbReference type="PROSITE" id="PS51840"/>
    </source>
</evidence>
<evidence type="ECO:0000313" key="3">
    <source>
        <dbReference type="EMBL" id="RAK78320.1"/>
    </source>
</evidence>
<reference evidence="3 4" key="1">
    <citation type="submission" date="2018-02" db="EMBL/GenBank/DDBJ databases">
        <title>The genomes of Aspergillus section Nigri reveals drivers in fungal speciation.</title>
        <authorList>
            <consortium name="DOE Joint Genome Institute"/>
            <person name="Vesth T.C."/>
            <person name="Nybo J."/>
            <person name="Theobald S."/>
            <person name="Brandl J."/>
            <person name="Frisvad J.C."/>
            <person name="Nielsen K.F."/>
            <person name="Lyhne E.K."/>
            <person name="Kogle M.E."/>
            <person name="Kuo A."/>
            <person name="Riley R."/>
            <person name="Clum A."/>
            <person name="Nolan M."/>
            <person name="Lipzen A."/>
            <person name="Salamov A."/>
            <person name="Henrissat B."/>
            <person name="Wiebenga A."/>
            <person name="De vries R.P."/>
            <person name="Grigoriev I.V."/>
            <person name="Mortensen U.H."/>
            <person name="Andersen M.R."/>
            <person name="Baker S.E."/>
        </authorList>
    </citation>
    <scope>NUCLEOTIDE SEQUENCE [LARGE SCALE GENOMIC DNA]</scope>
    <source>
        <strain evidence="3 4">CBS 313.89</strain>
    </source>
</reference>
<evidence type="ECO:0000256" key="1">
    <source>
        <dbReference type="SAM" id="MobiDB-lite"/>
    </source>
</evidence>
<dbReference type="VEuPathDB" id="FungiDB:BO72DRAFT_476905"/>
<dbReference type="OrthoDB" id="3365224at2759"/>
<dbReference type="PROSITE" id="PS51840">
    <property type="entry name" value="C2_NT"/>
    <property type="match status" value="1"/>
</dbReference>
<dbReference type="RefSeq" id="XP_040802330.1">
    <property type="nucleotide sequence ID" value="XM_040947406.1"/>
</dbReference>
<dbReference type="Proteomes" id="UP000249789">
    <property type="component" value="Unassembled WGS sequence"/>
</dbReference>
<feature type="compositionally biased region" description="Basic and acidic residues" evidence="1">
    <location>
        <begin position="301"/>
        <end position="318"/>
    </location>
</feature>
<protein>
    <recommendedName>
        <fullName evidence="2">C2 NT-type domain-containing protein</fullName>
    </recommendedName>
</protein>
<dbReference type="InterPro" id="IPR019448">
    <property type="entry name" value="NT-C2"/>
</dbReference>